<sequence>IEDRECVLISEVHGAMSCLNCAQGSLSWQIDLNSAIFVAPTLLGQSILITCQSSGITCYDVDGVHDWDWFPNAAHGLYSSQITPFVHGDRQYLCVCTHLGVLSIVGPIGGGTNVPQQLVEYRLPAESFSSPLIIDDLIVIGCRDDRVHACKLTEPVRKISQERSSTDFTD</sequence>
<dbReference type="EMBL" id="HACM01004472">
    <property type="protein sequence ID" value="CRZ04914.1"/>
    <property type="molecule type" value="Transcribed_RNA"/>
</dbReference>
<feature type="non-terminal residue" evidence="1">
    <location>
        <position position="1"/>
    </location>
</feature>
<organism evidence="1">
    <name type="scientific">Spongospora subterranea</name>
    <dbReference type="NCBI Taxonomy" id="70186"/>
    <lineage>
        <taxon>Eukaryota</taxon>
        <taxon>Sar</taxon>
        <taxon>Rhizaria</taxon>
        <taxon>Endomyxa</taxon>
        <taxon>Phytomyxea</taxon>
        <taxon>Plasmodiophorida</taxon>
        <taxon>Plasmodiophoridae</taxon>
        <taxon>Spongospora</taxon>
    </lineage>
</organism>
<dbReference type="PANTHER" id="PTHR44394">
    <property type="entry name" value="BETA-ALANINE-ACTIVATING ENZYME"/>
    <property type="match status" value="1"/>
</dbReference>
<protein>
    <submittedName>
        <fullName evidence="1">Uncharacterized protein</fullName>
    </submittedName>
</protein>
<name>A0A0H5R940_9EUKA</name>
<dbReference type="InterPro" id="IPR011047">
    <property type="entry name" value="Quinoprotein_ADH-like_sf"/>
</dbReference>
<dbReference type="InterPro" id="IPR052091">
    <property type="entry name" value="Beta-ala_Activ/Resist"/>
</dbReference>
<evidence type="ECO:0000313" key="1">
    <source>
        <dbReference type="EMBL" id="CRZ04914.1"/>
    </source>
</evidence>
<reference evidence="1" key="1">
    <citation type="submission" date="2015-04" db="EMBL/GenBank/DDBJ databases">
        <title>The genome sequence of the plant pathogenic Rhizarian Plasmodiophora brassicae reveals insights in its biotrophic life cycle and the origin of chitin synthesis.</title>
        <authorList>
            <person name="Schwelm A."/>
            <person name="Fogelqvist J."/>
            <person name="Knaust A."/>
            <person name="Julke S."/>
            <person name="Lilja T."/>
            <person name="Dhandapani V."/>
            <person name="Bonilla-Rosso G."/>
            <person name="Karlsson M."/>
            <person name="Shevchenko A."/>
            <person name="Choi S.R."/>
            <person name="Kim H.G."/>
            <person name="Park J.Y."/>
            <person name="Lim Y.P."/>
            <person name="Ludwig-Muller J."/>
            <person name="Dixelius C."/>
        </authorList>
    </citation>
    <scope>NUCLEOTIDE SEQUENCE</scope>
    <source>
        <tissue evidence="1">Potato root galls</tissue>
    </source>
</reference>
<dbReference type="GO" id="GO:0043041">
    <property type="term" value="P:amino acid activation for nonribosomal peptide biosynthetic process"/>
    <property type="evidence" value="ECO:0007669"/>
    <property type="project" value="TreeGrafter"/>
</dbReference>
<dbReference type="InterPro" id="IPR015943">
    <property type="entry name" value="WD40/YVTN_repeat-like_dom_sf"/>
</dbReference>
<proteinExistence type="predicted"/>
<dbReference type="AlphaFoldDB" id="A0A0H5R940"/>
<accession>A0A0H5R940</accession>
<dbReference type="PANTHER" id="PTHR44394:SF1">
    <property type="entry name" value="BETA-ALANINE-ACTIVATING ENZYME"/>
    <property type="match status" value="1"/>
</dbReference>
<dbReference type="Gene3D" id="2.130.10.10">
    <property type="entry name" value="YVTN repeat-like/Quinoprotein amine dehydrogenase"/>
    <property type="match status" value="1"/>
</dbReference>
<dbReference type="SUPFAM" id="SSF50998">
    <property type="entry name" value="Quinoprotein alcohol dehydrogenase-like"/>
    <property type="match status" value="1"/>
</dbReference>